<keyword evidence="1" id="KW-1133">Transmembrane helix</keyword>
<reference evidence="2" key="1">
    <citation type="submission" date="2022-01" db="EMBL/GenBank/DDBJ databases">
        <authorList>
            <person name="King R."/>
        </authorList>
    </citation>
    <scope>NUCLEOTIDE SEQUENCE</scope>
</reference>
<name>A0A9P0EBA1_NEZVI</name>
<keyword evidence="3" id="KW-1185">Reference proteome</keyword>
<protein>
    <submittedName>
        <fullName evidence="2">Uncharacterized protein</fullName>
    </submittedName>
</protein>
<sequence>MWIPPLLFASPIRFSGCHHEKVWGRFPHPSPSPALLLPYLLTLPPTIYFIYRGSWWGSWVNTAKSKASSWLAFPSHSSGSYWPALLGIVLLSSTFERAASVQTI</sequence>
<keyword evidence="1" id="KW-0812">Transmembrane</keyword>
<evidence type="ECO:0000256" key="1">
    <source>
        <dbReference type="SAM" id="Phobius"/>
    </source>
</evidence>
<gene>
    <name evidence="2" type="ORF">NEZAVI_LOCUS4025</name>
</gene>
<keyword evidence="1" id="KW-0472">Membrane</keyword>
<proteinExistence type="predicted"/>
<dbReference type="AlphaFoldDB" id="A0A9P0EBA1"/>
<dbReference type="Proteomes" id="UP001152798">
    <property type="component" value="Chromosome 2"/>
</dbReference>
<feature type="transmembrane region" description="Helical" evidence="1">
    <location>
        <begin position="33"/>
        <end position="51"/>
    </location>
</feature>
<organism evidence="2 3">
    <name type="scientific">Nezara viridula</name>
    <name type="common">Southern green stink bug</name>
    <name type="synonym">Cimex viridulus</name>
    <dbReference type="NCBI Taxonomy" id="85310"/>
    <lineage>
        <taxon>Eukaryota</taxon>
        <taxon>Metazoa</taxon>
        <taxon>Ecdysozoa</taxon>
        <taxon>Arthropoda</taxon>
        <taxon>Hexapoda</taxon>
        <taxon>Insecta</taxon>
        <taxon>Pterygota</taxon>
        <taxon>Neoptera</taxon>
        <taxon>Paraneoptera</taxon>
        <taxon>Hemiptera</taxon>
        <taxon>Heteroptera</taxon>
        <taxon>Panheteroptera</taxon>
        <taxon>Pentatomomorpha</taxon>
        <taxon>Pentatomoidea</taxon>
        <taxon>Pentatomidae</taxon>
        <taxon>Pentatominae</taxon>
        <taxon>Nezara</taxon>
    </lineage>
</organism>
<evidence type="ECO:0000313" key="3">
    <source>
        <dbReference type="Proteomes" id="UP001152798"/>
    </source>
</evidence>
<dbReference type="EMBL" id="OV725078">
    <property type="protein sequence ID" value="CAH1393340.1"/>
    <property type="molecule type" value="Genomic_DNA"/>
</dbReference>
<evidence type="ECO:0000313" key="2">
    <source>
        <dbReference type="EMBL" id="CAH1393340.1"/>
    </source>
</evidence>
<accession>A0A9P0EBA1</accession>